<evidence type="ECO:0000256" key="2">
    <source>
        <dbReference type="SAM" id="MobiDB-lite"/>
    </source>
</evidence>
<evidence type="ECO:0000313" key="3">
    <source>
        <dbReference type="EMBL" id="TWU21781.1"/>
    </source>
</evidence>
<dbReference type="Pfam" id="PF02613">
    <property type="entry name" value="Nitrate_red_del"/>
    <property type="match status" value="1"/>
</dbReference>
<dbReference type="RefSeq" id="WP_146452729.1">
    <property type="nucleotide sequence ID" value="NZ_SJPS01000009.1"/>
</dbReference>
<comment type="caution">
    <text evidence="3">The sequence shown here is derived from an EMBL/GenBank/DDBJ whole genome shotgun (WGS) entry which is preliminary data.</text>
</comment>
<organism evidence="3 4">
    <name type="scientific">Bythopirellula polymerisocia</name>
    <dbReference type="NCBI Taxonomy" id="2528003"/>
    <lineage>
        <taxon>Bacteria</taxon>
        <taxon>Pseudomonadati</taxon>
        <taxon>Planctomycetota</taxon>
        <taxon>Planctomycetia</taxon>
        <taxon>Pirellulales</taxon>
        <taxon>Lacipirellulaceae</taxon>
        <taxon>Bythopirellula</taxon>
    </lineage>
</organism>
<dbReference type="PANTHER" id="PTHR43680">
    <property type="entry name" value="NITRATE REDUCTASE MOLYBDENUM COFACTOR ASSEMBLY CHAPERONE"/>
    <property type="match status" value="1"/>
</dbReference>
<dbReference type="PANTHER" id="PTHR43680:SF2">
    <property type="entry name" value="NITRATE REDUCTASE MOLYBDENUM COFACTOR ASSEMBLY CHAPERONE NARJ"/>
    <property type="match status" value="1"/>
</dbReference>
<dbReference type="Proteomes" id="UP000318437">
    <property type="component" value="Unassembled WGS sequence"/>
</dbReference>
<evidence type="ECO:0000313" key="4">
    <source>
        <dbReference type="Proteomes" id="UP000318437"/>
    </source>
</evidence>
<dbReference type="OrthoDB" id="8478585at2"/>
<dbReference type="Gene3D" id="1.10.3480.10">
    <property type="entry name" value="TorD-like"/>
    <property type="match status" value="1"/>
</dbReference>
<keyword evidence="1" id="KW-0534">Nitrate assimilation</keyword>
<dbReference type="InterPro" id="IPR020945">
    <property type="entry name" value="DMSO/NO3_reduct_chaperone"/>
</dbReference>
<dbReference type="GO" id="GO:0016530">
    <property type="term" value="F:metallochaperone activity"/>
    <property type="evidence" value="ECO:0007669"/>
    <property type="project" value="TreeGrafter"/>
</dbReference>
<dbReference type="InterPro" id="IPR003765">
    <property type="entry name" value="NO3_reductase_chaperone_NarJ"/>
</dbReference>
<dbReference type="AlphaFoldDB" id="A0A5C6CEC3"/>
<protein>
    <submittedName>
        <fullName evidence="3">Nitrate reductase delta subunit</fullName>
    </submittedName>
</protein>
<dbReference type="GO" id="GO:0051131">
    <property type="term" value="P:chaperone-mediated protein complex assembly"/>
    <property type="evidence" value="ECO:0007669"/>
    <property type="project" value="InterPro"/>
</dbReference>
<feature type="region of interest" description="Disordered" evidence="2">
    <location>
        <begin position="200"/>
        <end position="228"/>
    </location>
</feature>
<dbReference type="SUPFAM" id="SSF89155">
    <property type="entry name" value="TorD-like"/>
    <property type="match status" value="1"/>
</dbReference>
<dbReference type="EMBL" id="SJPS01000009">
    <property type="protein sequence ID" value="TWU21781.1"/>
    <property type="molecule type" value="Genomic_DNA"/>
</dbReference>
<keyword evidence="4" id="KW-1185">Reference proteome</keyword>
<accession>A0A5C6CEC3</accession>
<gene>
    <name evidence="3" type="ORF">Pla144_44770</name>
</gene>
<dbReference type="InterPro" id="IPR036411">
    <property type="entry name" value="TorD-like_sf"/>
</dbReference>
<dbReference type="GO" id="GO:0042128">
    <property type="term" value="P:nitrate assimilation"/>
    <property type="evidence" value="ECO:0007669"/>
    <property type="project" value="UniProtKB-KW"/>
</dbReference>
<dbReference type="GO" id="GO:0051082">
    <property type="term" value="F:unfolded protein binding"/>
    <property type="evidence" value="ECO:0007669"/>
    <property type="project" value="InterPro"/>
</dbReference>
<evidence type="ECO:0000256" key="1">
    <source>
        <dbReference type="ARBA" id="ARBA00023063"/>
    </source>
</evidence>
<name>A0A5C6CEC3_9BACT</name>
<reference evidence="3 4" key="1">
    <citation type="submission" date="2019-02" db="EMBL/GenBank/DDBJ databases">
        <title>Deep-cultivation of Planctomycetes and their phenomic and genomic characterization uncovers novel biology.</title>
        <authorList>
            <person name="Wiegand S."/>
            <person name="Jogler M."/>
            <person name="Boedeker C."/>
            <person name="Pinto D."/>
            <person name="Vollmers J."/>
            <person name="Rivas-Marin E."/>
            <person name="Kohn T."/>
            <person name="Peeters S.H."/>
            <person name="Heuer A."/>
            <person name="Rast P."/>
            <person name="Oberbeckmann S."/>
            <person name="Bunk B."/>
            <person name="Jeske O."/>
            <person name="Meyerdierks A."/>
            <person name="Storesund J.E."/>
            <person name="Kallscheuer N."/>
            <person name="Luecker S."/>
            <person name="Lage O.M."/>
            <person name="Pohl T."/>
            <person name="Merkel B.J."/>
            <person name="Hornburger P."/>
            <person name="Mueller R.-W."/>
            <person name="Bruemmer F."/>
            <person name="Labrenz M."/>
            <person name="Spormann A.M."/>
            <person name="Op Den Camp H."/>
            <person name="Overmann J."/>
            <person name="Amann R."/>
            <person name="Jetten M.S.M."/>
            <person name="Mascher T."/>
            <person name="Medema M.H."/>
            <person name="Devos D.P."/>
            <person name="Kaster A.-K."/>
            <person name="Ovreas L."/>
            <person name="Rohde M."/>
            <person name="Galperin M.Y."/>
            <person name="Jogler C."/>
        </authorList>
    </citation>
    <scope>NUCLEOTIDE SEQUENCE [LARGE SCALE GENOMIC DNA]</scope>
    <source>
        <strain evidence="3 4">Pla144</strain>
    </source>
</reference>
<dbReference type="NCBIfam" id="TIGR00684">
    <property type="entry name" value="narJ"/>
    <property type="match status" value="1"/>
</dbReference>
<sequence length="261" mass="29460">MTDLPIVEAISSESPVPEKVRSLGTISRLLNYPDEHYLQLVEMLYLIVQSQLPEAAKGISEFGQFVEQCVDHELEEAYTRTFDVNPSCALEIGWHLFGEDYMRGQFLVRMRGELAKYEIPESADLPDHLTHVLAVIAALPDEEAFQFTHACVFPALFKMQASLDKNQSPFRHLIRCLLLVLEEYYGQGESWGENDEKLLRNTDSFPGQNGPRPPGMNDPLRSYPMPTSPCGDREIEFVPLQMQYAAPASQPAAINGNPMRD</sequence>
<proteinExistence type="predicted"/>